<dbReference type="InterPro" id="IPR012920">
    <property type="entry name" value="rRNA_MeTfrase_SPB1-like_C"/>
</dbReference>
<evidence type="ECO:0000256" key="6">
    <source>
        <dbReference type="ARBA" id="ARBA00022691"/>
    </source>
</evidence>
<feature type="compositionally biased region" description="Basic and acidic residues" evidence="9">
    <location>
        <begin position="605"/>
        <end position="633"/>
    </location>
</feature>
<dbReference type="GO" id="GO:0000466">
    <property type="term" value="P:maturation of 5.8S rRNA from tricistronic rRNA transcript (SSU-rRNA, 5.8S rRNA, LSU-rRNA)"/>
    <property type="evidence" value="ECO:0007669"/>
    <property type="project" value="TreeGrafter"/>
</dbReference>
<keyword evidence="5 8" id="KW-0808">Transferase</keyword>
<feature type="binding site" evidence="8">
    <location>
        <position position="117"/>
    </location>
    <ligand>
        <name>S-adenosyl-L-methionine</name>
        <dbReference type="ChEBI" id="CHEBI:59789"/>
    </ligand>
</feature>
<feature type="binding site" evidence="8">
    <location>
        <position position="92"/>
    </location>
    <ligand>
        <name>S-adenosyl-L-methionine</name>
        <dbReference type="ChEBI" id="CHEBI:59789"/>
    </ligand>
</feature>
<dbReference type="Pfam" id="PF11861">
    <property type="entry name" value="DUF3381"/>
    <property type="match status" value="1"/>
</dbReference>
<dbReference type="InterPro" id="IPR015507">
    <property type="entry name" value="rRNA-MeTfrase_E"/>
</dbReference>
<feature type="region of interest" description="Disordered" evidence="9">
    <location>
        <begin position="797"/>
        <end position="821"/>
    </location>
</feature>
<evidence type="ECO:0000256" key="7">
    <source>
        <dbReference type="ARBA" id="ARBA00023242"/>
    </source>
</evidence>
<evidence type="ECO:0000256" key="5">
    <source>
        <dbReference type="ARBA" id="ARBA00022679"/>
    </source>
</evidence>
<protein>
    <submittedName>
        <fullName evidence="13">AdoMet-dependent rRNA methyltransferase spb1</fullName>
    </submittedName>
</protein>
<evidence type="ECO:0000256" key="9">
    <source>
        <dbReference type="SAM" id="MobiDB-lite"/>
    </source>
</evidence>
<feature type="domain" description="Ribosomal RNA methyltransferase SPB1-like C-terminal" evidence="11">
    <location>
        <begin position="621"/>
        <end position="832"/>
    </location>
</feature>
<dbReference type="GO" id="GO:0016435">
    <property type="term" value="F:rRNA (guanine) methyltransferase activity"/>
    <property type="evidence" value="ECO:0007669"/>
    <property type="project" value="TreeGrafter"/>
</dbReference>
<feature type="compositionally biased region" description="Basic and acidic residues" evidence="9">
    <location>
        <begin position="378"/>
        <end position="387"/>
    </location>
</feature>
<comment type="similarity">
    <text evidence="8">Belongs to the class I-like SAM-binding methyltransferase superfamily. RNA methyltransferase RlmE family. SPB1 subfamily.</text>
</comment>
<dbReference type="GO" id="GO:0005730">
    <property type="term" value="C:nucleolus"/>
    <property type="evidence" value="ECO:0007669"/>
    <property type="project" value="UniProtKB-SubCell"/>
</dbReference>
<keyword evidence="3 8" id="KW-0698">rRNA processing</keyword>
<proteinExistence type="inferred from homology"/>
<dbReference type="Pfam" id="PF01728">
    <property type="entry name" value="FtsJ"/>
    <property type="match status" value="1"/>
</dbReference>
<name>A0AAD4F0X5_9PEZI</name>
<evidence type="ECO:0000256" key="1">
    <source>
        <dbReference type="ARBA" id="ARBA00004604"/>
    </source>
</evidence>
<feature type="binding site" evidence="8">
    <location>
        <position position="56"/>
    </location>
    <ligand>
        <name>S-adenosyl-L-methionine</name>
        <dbReference type="ChEBI" id="CHEBI:59789"/>
    </ligand>
</feature>
<evidence type="ECO:0000313" key="13">
    <source>
        <dbReference type="EMBL" id="KAG7288833.1"/>
    </source>
</evidence>
<dbReference type="SUPFAM" id="SSF53335">
    <property type="entry name" value="S-adenosyl-L-methionine-dependent methyltransferases"/>
    <property type="match status" value="1"/>
</dbReference>
<feature type="compositionally biased region" description="Acidic residues" evidence="9">
    <location>
        <begin position="512"/>
        <end position="532"/>
    </location>
</feature>
<evidence type="ECO:0000259" key="11">
    <source>
        <dbReference type="Pfam" id="PF07780"/>
    </source>
</evidence>
<feature type="domain" description="Ribosomal RNA methyltransferase FtsJ" evidence="10">
    <location>
        <begin position="24"/>
        <end position="200"/>
    </location>
</feature>
<evidence type="ECO:0000256" key="3">
    <source>
        <dbReference type="ARBA" id="ARBA00022552"/>
    </source>
</evidence>
<dbReference type="FunFam" id="3.40.50.150:FF:000004">
    <property type="entry name" value="AdoMet-dependent rRNA methyltransferase SPB1"/>
    <property type="match status" value="1"/>
</dbReference>
<accession>A0AAD4F0X5</accession>
<dbReference type="InterPro" id="IPR029063">
    <property type="entry name" value="SAM-dependent_MTases_sf"/>
</dbReference>
<feature type="region of interest" description="Disordered" evidence="9">
    <location>
        <begin position="363"/>
        <end position="387"/>
    </location>
</feature>
<keyword evidence="2 8" id="KW-0690">Ribosome biogenesis</keyword>
<dbReference type="InterPro" id="IPR002877">
    <property type="entry name" value="RNA_MeTrfase_FtsJ_dom"/>
</dbReference>
<dbReference type="GO" id="GO:0000463">
    <property type="term" value="P:maturation of LSU-rRNA from tricistronic rRNA transcript (SSU-rRNA, 5.8S rRNA, LSU-rRNA)"/>
    <property type="evidence" value="ECO:0007669"/>
    <property type="project" value="TreeGrafter"/>
</dbReference>
<sequence>MAIQKKHGKGRLDKWYKLAKEKGYRARAAFKLIQLNKKYGFLEKSKVVLDLCAAPGSWCQVCAETMPKDSIIIGVDLAPIKPIPKVITFQSDITTEKCRATIRQHLKTWKADCVLHDGAPNVGTAWVQDSYNQAELALHSLKLATEFLVEGGNFVTKVFRSKDYNSLLWVLNQLFTKVDATKPPSSRNVSAEIFVVCRGFKAPKRIDPRLLDPRSVFEDLAEPAPNNEAKVYNPEIKKRKREGYEEGDYTQFKEIAASEFIQTTDPIAILGQYNRLTFDQARNGDVALAALDRLPETTEEIRLCCADLKVLGRKEFKLLLKWRLRVREIFGFPTKKTTKTPLAEEVAVVENMDEELQIQEELQRIKDKESSKKKKERRKENEKKQKEIVRMQMNMTAPMDIGMEQEGPMGEGAMFRLKALDQTDAMRRIAKGKMAKVIEADARRDRDSGIGSSGETDDESDEDGDRLERELDSMYDDYRERKAAADAKYRAKKARQEHGDDEWEGVSGSEKEDSDDDDALEEDSDSDSDSEDGNSSKPLLRDLDNAPQGENGMSKRARGFFSQEIFQSIPGLLDVPEDEESEEEAMDVDVEEDVEESDDGIPTIEEQKRQRKENKAASKKKAEDDGFEVAKRDEEDDWEENEKKAKKDGRPNIDIVTAEAMTLAHQLARGEKSAYDIIDEGYNKYAFKDRDGLPDWFIDDEGKHDKPHKPITKEAAAAIKEKLRAYNARPIKKVAEARARKKFKQAQKLEKLKKKADLLAGDEGMSEKEKATSIAKLISAAGRKKRKAPVKVVKAQGVNRGLSGRPKGVKGRYKMVDPRMKKEMRALKRIAKR</sequence>
<feature type="compositionally biased region" description="Basic and acidic residues" evidence="9">
    <location>
        <begin position="641"/>
        <end position="651"/>
    </location>
</feature>
<evidence type="ECO:0000256" key="2">
    <source>
        <dbReference type="ARBA" id="ARBA00022517"/>
    </source>
</evidence>
<dbReference type="GO" id="GO:0008650">
    <property type="term" value="F:rRNA (uridine-2'-O-)-methyltransferase activity"/>
    <property type="evidence" value="ECO:0007669"/>
    <property type="project" value="TreeGrafter"/>
</dbReference>
<comment type="subcellular location">
    <subcellularLocation>
        <location evidence="1 8">Nucleus</location>
        <location evidence="1 8">Nucleolus</location>
    </subcellularLocation>
</comment>
<dbReference type="EMBL" id="JAHCVI010000002">
    <property type="protein sequence ID" value="KAG7288833.1"/>
    <property type="molecule type" value="Genomic_DNA"/>
</dbReference>
<feature type="region of interest" description="Disordered" evidence="9">
    <location>
        <begin position="440"/>
        <end position="651"/>
    </location>
</feature>
<dbReference type="InterPro" id="IPR024576">
    <property type="entry name" value="rRNA_MeTfrase_Spb1_DUF3381"/>
</dbReference>
<feature type="binding site" evidence="8">
    <location>
        <position position="58"/>
    </location>
    <ligand>
        <name>S-adenosyl-L-methionine</name>
        <dbReference type="ChEBI" id="CHEBI:59789"/>
    </ligand>
</feature>
<dbReference type="HAMAP" id="MF_03163">
    <property type="entry name" value="RNA_methyltr_E_SPB1"/>
    <property type="match status" value="1"/>
</dbReference>
<evidence type="ECO:0000259" key="10">
    <source>
        <dbReference type="Pfam" id="PF01728"/>
    </source>
</evidence>
<keyword evidence="4 8" id="KW-0489">Methyltransferase</keyword>
<dbReference type="InterPro" id="IPR028589">
    <property type="entry name" value="SPB1-like"/>
</dbReference>
<evidence type="ECO:0000259" key="12">
    <source>
        <dbReference type="Pfam" id="PF11861"/>
    </source>
</evidence>
<comment type="caution">
    <text evidence="13">The sequence shown here is derived from an EMBL/GenBank/DDBJ whole genome shotgun (WGS) entry which is preliminary data.</text>
</comment>
<feature type="active site" description="Proton acceptor" evidence="8">
    <location>
        <position position="157"/>
    </location>
</feature>
<evidence type="ECO:0000256" key="8">
    <source>
        <dbReference type="HAMAP-Rule" id="MF_03163"/>
    </source>
</evidence>
<keyword evidence="6 8" id="KW-0949">S-adenosyl-L-methionine</keyword>
<dbReference type="PANTHER" id="PTHR10920:SF13">
    <property type="entry name" value="PRE-RRNA 2'-O-RIBOSE RNA METHYLTRANSFERASE FTSJ3"/>
    <property type="match status" value="1"/>
</dbReference>
<feature type="domain" description="DUF3381" evidence="12">
    <location>
        <begin position="234"/>
        <end position="390"/>
    </location>
</feature>
<gene>
    <name evidence="13" type="primary">SPB1</name>
    <name evidence="13" type="ORF">NEMBOFW57_005192</name>
</gene>
<dbReference type="PANTHER" id="PTHR10920">
    <property type="entry name" value="RIBOSOMAL RNA METHYLTRANSFERASE"/>
    <property type="match status" value="1"/>
</dbReference>
<dbReference type="Pfam" id="PF07780">
    <property type="entry name" value="Spb1_C"/>
    <property type="match status" value="1"/>
</dbReference>
<reference evidence="13" key="1">
    <citation type="submission" date="2023-02" db="EMBL/GenBank/DDBJ databases">
        <authorList>
            <person name="Palmer J.M."/>
        </authorList>
    </citation>
    <scope>NUCLEOTIDE SEQUENCE</scope>
    <source>
        <strain evidence="13">FW57</strain>
    </source>
</reference>
<feature type="compositionally biased region" description="Basic and acidic residues" evidence="9">
    <location>
        <begin position="466"/>
        <end position="498"/>
    </location>
</feature>
<dbReference type="GO" id="GO:0030687">
    <property type="term" value="C:preribosome, large subunit precursor"/>
    <property type="evidence" value="ECO:0007669"/>
    <property type="project" value="TreeGrafter"/>
</dbReference>
<dbReference type="AlphaFoldDB" id="A0AAD4F0X5"/>
<feature type="compositionally biased region" description="Acidic residues" evidence="9">
    <location>
        <begin position="455"/>
        <end position="465"/>
    </location>
</feature>
<dbReference type="Gene3D" id="3.40.50.150">
    <property type="entry name" value="Vaccinia Virus protein VP39"/>
    <property type="match status" value="1"/>
</dbReference>
<evidence type="ECO:0000256" key="4">
    <source>
        <dbReference type="ARBA" id="ARBA00022603"/>
    </source>
</evidence>
<feature type="compositionally biased region" description="Acidic residues" evidence="9">
    <location>
        <begin position="575"/>
        <end position="599"/>
    </location>
</feature>
<feature type="binding site" evidence="8">
    <location>
        <position position="76"/>
    </location>
    <ligand>
        <name>S-adenosyl-L-methionine</name>
        <dbReference type="ChEBI" id="CHEBI:59789"/>
    </ligand>
</feature>
<evidence type="ECO:0000313" key="14">
    <source>
        <dbReference type="Proteomes" id="UP001197093"/>
    </source>
</evidence>
<keyword evidence="14" id="KW-1185">Reference proteome</keyword>
<organism evidence="13 14">
    <name type="scientific">Staphylotrichum longicolle</name>
    <dbReference type="NCBI Taxonomy" id="669026"/>
    <lineage>
        <taxon>Eukaryota</taxon>
        <taxon>Fungi</taxon>
        <taxon>Dikarya</taxon>
        <taxon>Ascomycota</taxon>
        <taxon>Pezizomycotina</taxon>
        <taxon>Sordariomycetes</taxon>
        <taxon>Sordariomycetidae</taxon>
        <taxon>Sordariales</taxon>
        <taxon>Chaetomiaceae</taxon>
        <taxon>Staphylotrichum</taxon>
    </lineage>
</organism>
<dbReference type="InterPro" id="IPR050082">
    <property type="entry name" value="RNA_methyltr_RlmE"/>
</dbReference>
<dbReference type="HAMAP" id="MF_01547">
    <property type="entry name" value="RNA_methyltr_E"/>
    <property type="match status" value="1"/>
</dbReference>
<dbReference type="Proteomes" id="UP001197093">
    <property type="component" value="Unassembled WGS sequence"/>
</dbReference>
<keyword evidence="7 8" id="KW-0539">Nucleus</keyword>